<evidence type="ECO:0000256" key="5">
    <source>
        <dbReference type="ARBA" id="ARBA00022692"/>
    </source>
</evidence>
<dbReference type="AlphaFoldDB" id="A0A8C0Q7G8"/>
<organism evidence="12 13">
    <name type="scientific">Canis lupus familiaris</name>
    <name type="common">Dog</name>
    <name type="synonym">Canis familiaris</name>
    <dbReference type="NCBI Taxonomy" id="9615"/>
    <lineage>
        <taxon>Eukaryota</taxon>
        <taxon>Metazoa</taxon>
        <taxon>Chordata</taxon>
        <taxon>Craniata</taxon>
        <taxon>Vertebrata</taxon>
        <taxon>Euteleostomi</taxon>
        <taxon>Mammalia</taxon>
        <taxon>Eutheria</taxon>
        <taxon>Laurasiatheria</taxon>
        <taxon>Carnivora</taxon>
        <taxon>Caniformia</taxon>
        <taxon>Canidae</taxon>
        <taxon>Canis</taxon>
    </lineage>
</organism>
<dbReference type="PANTHER" id="PTHR10687">
    <property type="entry name" value="SECRETORY CARRIER-ASSOCIATED MEMBRANE PROTEIN SCAMP"/>
    <property type="match status" value="1"/>
</dbReference>
<feature type="transmembrane region" description="Helical" evidence="10">
    <location>
        <begin position="327"/>
        <end position="348"/>
    </location>
</feature>
<evidence type="ECO:0000256" key="4">
    <source>
        <dbReference type="ARBA" id="ARBA00022553"/>
    </source>
</evidence>
<reference evidence="12" key="2">
    <citation type="submission" date="2025-08" db="UniProtKB">
        <authorList>
            <consortium name="Ensembl"/>
        </authorList>
    </citation>
    <scope>IDENTIFICATION</scope>
</reference>
<dbReference type="Pfam" id="PF04144">
    <property type="entry name" value="SCAMP"/>
    <property type="match status" value="1"/>
</dbReference>
<feature type="transmembrane region" description="Helical" evidence="10">
    <location>
        <begin position="301"/>
        <end position="321"/>
    </location>
</feature>
<evidence type="ECO:0000256" key="6">
    <source>
        <dbReference type="ARBA" id="ARBA00022927"/>
    </source>
</evidence>
<comment type="subcellular location">
    <subcellularLocation>
        <location evidence="1 10">Membrane</location>
        <topology evidence="1 10">Multi-pass membrane protein</topology>
    </subcellularLocation>
</comment>
<dbReference type="GO" id="GO:0015031">
    <property type="term" value="P:protein transport"/>
    <property type="evidence" value="ECO:0007669"/>
    <property type="project" value="UniProtKB-KW"/>
</dbReference>
<evidence type="ECO:0000256" key="10">
    <source>
        <dbReference type="RuleBase" id="RU363122"/>
    </source>
</evidence>
<dbReference type="OrthoDB" id="242866at2759"/>
<protein>
    <recommendedName>
        <fullName evidence="10">Secretory carrier-associated membrane protein</fullName>
        <shortName evidence="10">Secretory carrier membrane protein</shortName>
    </recommendedName>
</protein>
<gene>
    <name evidence="12" type="primary">SCAMP4</name>
</gene>
<keyword evidence="7 10" id="KW-1133">Transmembrane helix</keyword>
<evidence type="ECO:0000313" key="12">
    <source>
        <dbReference type="Ensembl" id="ENSCAFP00040007516.1"/>
    </source>
</evidence>
<feature type="region of interest" description="Disordered" evidence="11">
    <location>
        <begin position="466"/>
        <end position="488"/>
    </location>
</feature>
<keyword evidence="8 10" id="KW-0472">Membrane</keyword>
<comment type="similarity">
    <text evidence="2 10">Belongs to the SCAMP family.</text>
</comment>
<dbReference type="Ensembl" id="ENSCAFT00040008651.1">
    <property type="protein sequence ID" value="ENSCAFP00040007516.1"/>
    <property type="gene ID" value="ENSCAFG00040004517.1"/>
</dbReference>
<evidence type="ECO:0000256" key="2">
    <source>
        <dbReference type="ARBA" id="ARBA00010482"/>
    </source>
</evidence>
<sequence>MTSAPTLPAPSSQPLLPRASGWAPCASWTRMGTCMTTASLMCARATTSTSPASPVPCAPWPWYTPGCSAFSTGHPRPTVPWGPASASTRGLTSTTASRCSVVSWRPSAAAWTLARRQRGPRASGPCSAPTARPPVRLHPQAFACLVAAQRLWSCWAVLGTTCVSLPEARPHAVPTGVWGCICAQTELVPGPELSAGPAWPGTWARALPCSNHLQARAQGSPGTVSPLSQVSENGPACENKQPQTRWLQPSAPPSCQAEMSEKENNFPPLPKFIPLKPCFYQNFSDEIPIEHQLLVKRIYRLWLFYCATLGVNLIACLAWWIGGGSGANFGLALVWLLLFSPCGYVCWFRPAYKAFRADSSFNFMAFFFIFGAQFVLTVIQAIGFSGWGACGWLSAIGFFQTSVGAAVVMLFPAILFSVSAAMMAIVIVKVHRIYRGAGGSFQKAQTEWNTGVWRNPPSREAQYNNFSGNSLPEYPTVPSYPASGSQWP</sequence>
<evidence type="ECO:0000256" key="9">
    <source>
        <dbReference type="ARBA" id="ARBA00037350"/>
    </source>
</evidence>
<keyword evidence="5 10" id="KW-0812">Transmembrane</keyword>
<dbReference type="InterPro" id="IPR007273">
    <property type="entry name" value="SCAMP"/>
</dbReference>
<evidence type="ECO:0000256" key="7">
    <source>
        <dbReference type="ARBA" id="ARBA00022989"/>
    </source>
</evidence>
<keyword evidence="4" id="KW-0597">Phosphoprotein</keyword>
<keyword evidence="6" id="KW-0653">Protein transport</keyword>
<evidence type="ECO:0000256" key="11">
    <source>
        <dbReference type="SAM" id="MobiDB-lite"/>
    </source>
</evidence>
<dbReference type="PANTHER" id="PTHR10687:SF11">
    <property type="entry name" value="SECRETORY CARRIER-ASSOCIATED MEMBRANE PROTEIN 4"/>
    <property type="match status" value="1"/>
</dbReference>
<dbReference type="Proteomes" id="UP000694542">
    <property type="component" value="Chromosome 20"/>
</dbReference>
<feature type="compositionally biased region" description="Polar residues" evidence="11">
    <location>
        <begin position="221"/>
        <end position="232"/>
    </location>
</feature>
<evidence type="ECO:0000256" key="3">
    <source>
        <dbReference type="ARBA" id="ARBA00022448"/>
    </source>
</evidence>
<name>A0A8C0Q7G8_CANLF</name>
<feature type="transmembrane region" description="Helical" evidence="10">
    <location>
        <begin position="403"/>
        <end position="428"/>
    </location>
</feature>
<proteinExistence type="inferred from homology"/>
<evidence type="ECO:0000256" key="1">
    <source>
        <dbReference type="ARBA" id="ARBA00004141"/>
    </source>
</evidence>
<keyword evidence="3 10" id="KW-0813">Transport</keyword>
<evidence type="ECO:0000256" key="8">
    <source>
        <dbReference type="ARBA" id="ARBA00023136"/>
    </source>
</evidence>
<comment type="function">
    <text evidence="9">Probably involved in membrane protein trafficking.</text>
</comment>
<evidence type="ECO:0000313" key="13">
    <source>
        <dbReference type="Proteomes" id="UP000694542"/>
    </source>
</evidence>
<accession>A0A8C0Q7G8</accession>
<dbReference type="GO" id="GO:0016020">
    <property type="term" value="C:membrane"/>
    <property type="evidence" value="ECO:0007669"/>
    <property type="project" value="UniProtKB-SubCell"/>
</dbReference>
<reference evidence="12" key="1">
    <citation type="submission" date="2018-10" db="EMBL/GenBank/DDBJ databases">
        <title>De novo assembly of a Great Dane genome.</title>
        <authorList>
            <person name="Kidd J.M."/>
            <person name="Pendleton A.L."/>
            <person name="Shen F."/>
            <person name="Emery S."/>
        </authorList>
    </citation>
    <scope>NUCLEOTIDE SEQUENCE [LARGE SCALE GENOMIC DNA]</scope>
    <source>
        <strain evidence="12">Great Dane</strain>
    </source>
</reference>
<feature type="region of interest" description="Disordered" evidence="11">
    <location>
        <begin position="221"/>
        <end position="252"/>
    </location>
</feature>
<feature type="transmembrane region" description="Helical" evidence="10">
    <location>
        <begin position="360"/>
        <end position="383"/>
    </location>
</feature>